<dbReference type="OrthoDB" id="5292475at2"/>
<evidence type="ECO:0000313" key="8">
    <source>
        <dbReference type="Proteomes" id="UP000050956"/>
    </source>
</evidence>
<dbReference type="PROSITE" id="PS00211">
    <property type="entry name" value="ABC_TRANSPORTER_1"/>
    <property type="match status" value="1"/>
</dbReference>
<dbReference type="SMART" id="SM00382">
    <property type="entry name" value="AAA"/>
    <property type="match status" value="1"/>
</dbReference>
<keyword evidence="8" id="KW-1185">Reference proteome</keyword>
<evidence type="ECO:0000313" key="7">
    <source>
        <dbReference type="EMBL" id="KRG76225.1"/>
    </source>
</evidence>
<accession>A0A0R0DE66</accession>
<dbReference type="STRING" id="336566.ABB30_10535"/>
<feature type="domain" description="ABC transporter" evidence="6">
    <location>
        <begin position="4"/>
        <end position="227"/>
    </location>
</feature>
<dbReference type="PROSITE" id="PS50893">
    <property type="entry name" value="ABC_TRANSPORTER_2"/>
    <property type="match status" value="1"/>
</dbReference>
<evidence type="ECO:0000256" key="1">
    <source>
        <dbReference type="ARBA" id="ARBA00022448"/>
    </source>
</evidence>
<dbReference type="PANTHER" id="PTHR42794:SF1">
    <property type="entry name" value="HEMIN IMPORT ATP-BINDING PROTEIN HMUV"/>
    <property type="match status" value="1"/>
</dbReference>
<dbReference type="InterPro" id="IPR003593">
    <property type="entry name" value="AAA+_ATPase"/>
</dbReference>
<keyword evidence="1" id="KW-0813">Transport</keyword>
<dbReference type="AlphaFoldDB" id="A0A0R0DE66"/>
<protein>
    <submittedName>
        <fullName evidence="7">ABC transporter</fullName>
    </submittedName>
</protein>
<comment type="caution">
    <text evidence="7">The sequence shown here is derived from an EMBL/GenBank/DDBJ whole genome shotgun (WGS) entry which is preliminary data.</text>
</comment>
<dbReference type="GO" id="GO:0016887">
    <property type="term" value="F:ATP hydrolysis activity"/>
    <property type="evidence" value="ECO:0007669"/>
    <property type="project" value="InterPro"/>
</dbReference>
<dbReference type="PANTHER" id="PTHR42794">
    <property type="entry name" value="HEMIN IMPORT ATP-BINDING PROTEIN HMUV"/>
    <property type="match status" value="1"/>
</dbReference>
<gene>
    <name evidence="7" type="ORF">ABB30_10535</name>
</gene>
<dbReference type="CDD" id="cd03214">
    <property type="entry name" value="ABC_Iron-Siderophores_B12_Hemin"/>
    <property type="match status" value="1"/>
</dbReference>
<name>A0A0R0DE66_9GAMM</name>
<dbReference type="PATRIC" id="fig|336566.3.peg.1526"/>
<keyword evidence="4" id="KW-1278">Translocase</keyword>
<dbReference type="InterPro" id="IPR017871">
    <property type="entry name" value="ABC_transporter-like_CS"/>
</dbReference>
<evidence type="ECO:0000256" key="2">
    <source>
        <dbReference type="ARBA" id="ARBA00022741"/>
    </source>
</evidence>
<dbReference type="EMBL" id="LDJM01000025">
    <property type="protein sequence ID" value="KRG76225.1"/>
    <property type="molecule type" value="Genomic_DNA"/>
</dbReference>
<keyword evidence="2" id="KW-0547">Nucleotide-binding</keyword>
<dbReference type="Gene3D" id="3.40.50.300">
    <property type="entry name" value="P-loop containing nucleotide triphosphate hydrolases"/>
    <property type="match status" value="1"/>
</dbReference>
<dbReference type="SUPFAM" id="SSF52540">
    <property type="entry name" value="P-loop containing nucleoside triphosphate hydrolases"/>
    <property type="match status" value="1"/>
</dbReference>
<dbReference type="GO" id="GO:0005524">
    <property type="term" value="F:ATP binding"/>
    <property type="evidence" value="ECO:0007669"/>
    <property type="project" value="UniProtKB-KW"/>
</dbReference>
<comment type="function">
    <text evidence="5">Part of the ABC transporter complex HmuTUV involved in hemin import. Responsible for energy coupling to the transport system.</text>
</comment>
<proteinExistence type="predicted"/>
<dbReference type="Proteomes" id="UP000050956">
    <property type="component" value="Unassembled WGS sequence"/>
</dbReference>
<organism evidence="7 8">
    <name type="scientific">Stenotrophomonas ginsengisoli</name>
    <dbReference type="NCBI Taxonomy" id="336566"/>
    <lineage>
        <taxon>Bacteria</taxon>
        <taxon>Pseudomonadati</taxon>
        <taxon>Pseudomonadota</taxon>
        <taxon>Gammaproteobacteria</taxon>
        <taxon>Lysobacterales</taxon>
        <taxon>Lysobacteraceae</taxon>
        <taxon>Stenotrophomonas</taxon>
    </lineage>
</organism>
<evidence type="ECO:0000259" key="6">
    <source>
        <dbReference type="PROSITE" id="PS50893"/>
    </source>
</evidence>
<dbReference type="RefSeq" id="WP_057638250.1">
    <property type="nucleotide sequence ID" value="NZ_LDJM01000025.1"/>
</dbReference>
<reference evidence="7 8" key="1">
    <citation type="submission" date="2015-05" db="EMBL/GenBank/DDBJ databases">
        <title>Genome sequencing and analysis of members of genus Stenotrophomonas.</title>
        <authorList>
            <person name="Patil P.P."/>
            <person name="Midha S."/>
            <person name="Patil P.B."/>
        </authorList>
    </citation>
    <scope>NUCLEOTIDE SEQUENCE [LARGE SCALE GENOMIC DNA]</scope>
    <source>
        <strain evidence="7 8">DSM 24757</strain>
    </source>
</reference>
<keyword evidence="3" id="KW-0067">ATP-binding</keyword>
<evidence type="ECO:0000256" key="4">
    <source>
        <dbReference type="ARBA" id="ARBA00022967"/>
    </source>
</evidence>
<evidence type="ECO:0000256" key="5">
    <source>
        <dbReference type="ARBA" id="ARBA00037066"/>
    </source>
</evidence>
<evidence type="ECO:0000256" key="3">
    <source>
        <dbReference type="ARBA" id="ARBA00022840"/>
    </source>
</evidence>
<dbReference type="InterPro" id="IPR003439">
    <property type="entry name" value="ABC_transporter-like_ATP-bd"/>
</dbReference>
<dbReference type="Pfam" id="PF00005">
    <property type="entry name" value="ABC_tran"/>
    <property type="match status" value="1"/>
</dbReference>
<dbReference type="InterPro" id="IPR027417">
    <property type="entry name" value="P-loop_NTPase"/>
</dbReference>
<sequence>MSLLRCSALAVDQRLDGIDLEIVPGELVGVIGPNGAGKSTLLAALAGLLPSRGVLLLQSEPLPALPARQRARRLGYLAQAGHSAWALAVEDIVAMGRLPWGDNDAAAIAAAMQATGADALRGRRIDALSGGEQARVWLARVLAGQPQLLLADEPVASLDLYYQRAVMQTLRQFADGGRAALVALHDLGLAARYCDRLLLLAQGRLVAAGSPAQVLQAPLLEAVYGLPVAVDLAADPPHISYR</sequence>